<gene>
    <name evidence="1" type="ORF">GCM10007103_08830</name>
</gene>
<dbReference type="PROSITE" id="PS51257">
    <property type="entry name" value="PROKAR_LIPOPROTEIN"/>
    <property type="match status" value="1"/>
</dbReference>
<dbReference type="RefSeq" id="WP_189603493.1">
    <property type="nucleotide sequence ID" value="NZ_BMXB01000002.1"/>
</dbReference>
<evidence type="ECO:0000313" key="2">
    <source>
        <dbReference type="Proteomes" id="UP000610456"/>
    </source>
</evidence>
<accession>A0A918S9B4</accession>
<keyword evidence="2" id="KW-1185">Reference proteome</keyword>
<sequence>MKQIITFALFTSVLLVSCSEKEEDLQLNLQNACIAGNPLEMEWMQNLVEELECGKYSCRVSILKSNYNGESVFYVQMTDPLCNGVNEIDLYNCVGEKIEEFTIEESGEFIDDHWNEAEEIFSCNE</sequence>
<reference evidence="1" key="1">
    <citation type="journal article" date="2014" name="Int. J. Syst. Evol. Microbiol.">
        <title>Complete genome sequence of Corynebacterium casei LMG S-19264T (=DSM 44701T), isolated from a smear-ripened cheese.</title>
        <authorList>
            <consortium name="US DOE Joint Genome Institute (JGI-PGF)"/>
            <person name="Walter F."/>
            <person name="Albersmeier A."/>
            <person name="Kalinowski J."/>
            <person name="Ruckert C."/>
        </authorList>
    </citation>
    <scope>NUCLEOTIDE SEQUENCE</scope>
    <source>
        <strain evidence="1">KCTC 12719</strain>
    </source>
</reference>
<protein>
    <recommendedName>
        <fullName evidence="3">Lipoprotein</fullName>
    </recommendedName>
</protein>
<organism evidence="1 2">
    <name type="scientific">Salinimicrobium marinum</name>
    <dbReference type="NCBI Taxonomy" id="680283"/>
    <lineage>
        <taxon>Bacteria</taxon>
        <taxon>Pseudomonadati</taxon>
        <taxon>Bacteroidota</taxon>
        <taxon>Flavobacteriia</taxon>
        <taxon>Flavobacteriales</taxon>
        <taxon>Flavobacteriaceae</taxon>
        <taxon>Salinimicrobium</taxon>
    </lineage>
</organism>
<proteinExistence type="predicted"/>
<dbReference type="AlphaFoldDB" id="A0A918S9B4"/>
<name>A0A918S9B4_9FLAO</name>
<evidence type="ECO:0008006" key="3">
    <source>
        <dbReference type="Google" id="ProtNLM"/>
    </source>
</evidence>
<dbReference type="Proteomes" id="UP000610456">
    <property type="component" value="Unassembled WGS sequence"/>
</dbReference>
<reference evidence="1" key="2">
    <citation type="submission" date="2020-09" db="EMBL/GenBank/DDBJ databases">
        <authorList>
            <person name="Sun Q."/>
            <person name="Kim S."/>
        </authorList>
    </citation>
    <scope>NUCLEOTIDE SEQUENCE</scope>
    <source>
        <strain evidence="1">KCTC 12719</strain>
    </source>
</reference>
<comment type="caution">
    <text evidence="1">The sequence shown here is derived from an EMBL/GenBank/DDBJ whole genome shotgun (WGS) entry which is preliminary data.</text>
</comment>
<evidence type="ECO:0000313" key="1">
    <source>
        <dbReference type="EMBL" id="GHA29798.1"/>
    </source>
</evidence>
<dbReference type="EMBL" id="BMXB01000002">
    <property type="protein sequence ID" value="GHA29798.1"/>
    <property type="molecule type" value="Genomic_DNA"/>
</dbReference>